<dbReference type="CDD" id="cd19481">
    <property type="entry name" value="RecA-like_protease"/>
    <property type="match status" value="1"/>
</dbReference>
<evidence type="ECO:0000259" key="4">
    <source>
        <dbReference type="SMART" id="SM00382"/>
    </source>
</evidence>
<protein>
    <submittedName>
        <fullName evidence="5">AAA family ATPase</fullName>
    </submittedName>
</protein>
<evidence type="ECO:0000256" key="3">
    <source>
        <dbReference type="ARBA" id="ARBA00022840"/>
    </source>
</evidence>
<gene>
    <name evidence="5" type="ORF">BKK50_09865</name>
</gene>
<dbReference type="PANTHER" id="PTHR23073">
    <property type="entry name" value="26S PROTEASOME REGULATORY SUBUNIT"/>
    <property type="match status" value="1"/>
</dbReference>
<dbReference type="GO" id="GO:0016887">
    <property type="term" value="F:ATP hydrolysis activity"/>
    <property type="evidence" value="ECO:0007669"/>
    <property type="project" value="InterPro"/>
</dbReference>
<accession>A0A1V3IGE0</accession>
<sequence length="355" mass="40854">MKKQNVVNLIKYHFERNENAFRNEALVVARYFDSVGDHQLTEYIMALISESNLYAPQGTDFESEFLKQVETKSLDSLNLSLEISEDVKGVINAINHNIGINKFLFEGLPGSGKTEAAKHVARLLNRTLFIVNFENLIDSKLGQTNKNITNVFREINLLQNSNKVVILFDEIDVIALDRVNSNDVREMGRVTSTILRELDRLTELNKDIVIIATTNLYSNFDKALARRFDAIINFNRYSKSDLIEVAEYYFSTFIRNFKGVIKDTRLFRKILNMADRLPYPGELKNVIKTSLAFSDSGSEYDYLKRLYNNFIGNLEQKDITQLYSDGFTVREIEKLKGESKSNVARKLVKEESHNE</sequence>
<keyword evidence="6" id="KW-1185">Reference proteome</keyword>
<evidence type="ECO:0000313" key="6">
    <source>
        <dbReference type="Proteomes" id="UP000189433"/>
    </source>
</evidence>
<organism evidence="5 6">
    <name type="scientific">Rodentibacter rarus</name>
    <dbReference type="NCBI Taxonomy" id="1908260"/>
    <lineage>
        <taxon>Bacteria</taxon>
        <taxon>Pseudomonadati</taxon>
        <taxon>Pseudomonadota</taxon>
        <taxon>Gammaproteobacteria</taxon>
        <taxon>Pasteurellales</taxon>
        <taxon>Pasteurellaceae</taxon>
        <taxon>Rodentibacter</taxon>
    </lineage>
</organism>
<dbReference type="Pfam" id="PF00004">
    <property type="entry name" value="AAA"/>
    <property type="match status" value="1"/>
</dbReference>
<dbReference type="SMART" id="SM00382">
    <property type="entry name" value="AAA"/>
    <property type="match status" value="1"/>
</dbReference>
<feature type="domain" description="AAA+ ATPase" evidence="4">
    <location>
        <begin position="99"/>
        <end position="238"/>
    </location>
</feature>
<dbReference type="EMBL" id="MLHJ01000108">
    <property type="protein sequence ID" value="OOF40109.1"/>
    <property type="molecule type" value="Genomic_DNA"/>
</dbReference>
<dbReference type="SUPFAM" id="SSF52540">
    <property type="entry name" value="P-loop containing nucleoside triphosphate hydrolases"/>
    <property type="match status" value="1"/>
</dbReference>
<dbReference type="InterPro" id="IPR003959">
    <property type="entry name" value="ATPase_AAA_core"/>
</dbReference>
<evidence type="ECO:0000256" key="2">
    <source>
        <dbReference type="ARBA" id="ARBA00022741"/>
    </source>
</evidence>
<dbReference type="RefSeq" id="WP_077417681.1">
    <property type="nucleotide sequence ID" value="NZ_MLHJ01000108.1"/>
</dbReference>
<comment type="similarity">
    <text evidence="1">Belongs to the AAA ATPase family.</text>
</comment>
<keyword evidence="3" id="KW-0067">ATP-binding</keyword>
<dbReference type="AlphaFoldDB" id="A0A1V3IGE0"/>
<dbReference type="InterPro" id="IPR050221">
    <property type="entry name" value="26S_Proteasome_ATPase"/>
</dbReference>
<evidence type="ECO:0000313" key="5">
    <source>
        <dbReference type="EMBL" id="OOF40109.1"/>
    </source>
</evidence>
<dbReference type="InterPro" id="IPR027417">
    <property type="entry name" value="P-loop_NTPase"/>
</dbReference>
<keyword evidence="2" id="KW-0547">Nucleotide-binding</keyword>
<dbReference type="InterPro" id="IPR003593">
    <property type="entry name" value="AAA+_ATPase"/>
</dbReference>
<dbReference type="OrthoDB" id="9809379at2"/>
<dbReference type="Gene3D" id="3.40.50.300">
    <property type="entry name" value="P-loop containing nucleotide triphosphate hydrolases"/>
    <property type="match status" value="1"/>
</dbReference>
<name>A0A1V3IGE0_9PAST</name>
<comment type="caution">
    <text evidence="5">The sequence shown here is derived from an EMBL/GenBank/DDBJ whole genome shotgun (WGS) entry which is preliminary data.</text>
</comment>
<dbReference type="Proteomes" id="UP000189433">
    <property type="component" value="Unassembled WGS sequence"/>
</dbReference>
<dbReference type="GO" id="GO:0005524">
    <property type="term" value="F:ATP binding"/>
    <property type="evidence" value="ECO:0007669"/>
    <property type="project" value="UniProtKB-KW"/>
</dbReference>
<proteinExistence type="inferred from homology"/>
<dbReference type="STRING" id="1908260.BKK50_09865"/>
<evidence type="ECO:0000256" key="1">
    <source>
        <dbReference type="ARBA" id="ARBA00006914"/>
    </source>
</evidence>
<reference evidence="5 6" key="1">
    <citation type="submission" date="2016-10" db="EMBL/GenBank/DDBJ databases">
        <title>Rodentibacter gen. nov. and new species.</title>
        <authorList>
            <person name="Christensen H."/>
        </authorList>
    </citation>
    <scope>NUCLEOTIDE SEQUENCE [LARGE SCALE GENOMIC DNA]</scope>
    <source>
        <strain evidence="5 6">CCUG17206</strain>
    </source>
</reference>